<evidence type="ECO:0000256" key="3">
    <source>
        <dbReference type="ARBA" id="ARBA00022801"/>
    </source>
</evidence>
<accession>A0A0F0CTE9</accession>
<comment type="caution">
    <text evidence="5">Lacks conserved residue(s) required for the propagation of feature annotation.</text>
</comment>
<dbReference type="InterPro" id="IPR036852">
    <property type="entry name" value="Peptidase_S8/S53_dom_sf"/>
</dbReference>
<dbReference type="Pfam" id="PF00082">
    <property type="entry name" value="Peptidase_S8"/>
    <property type="match status" value="1"/>
</dbReference>
<evidence type="ECO:0000313" key="8">
    <source>
        <dbReference type="Proteomes" id="UP000033428"/>
    </source>
</evidence>
<dbReference type="AlphaFoldDB" id="A0A0F0CTE9"/>
<dbReference type="PANTHER" id="PTHR43806:SF11">
    <property type="entry name" value="CEREVISIN-RELATED"/>
    <property type="match status" value="1"/>
</dbReference>
<evidence type="ECO:0000313" key="7">
    <source>
        <dbReference type="EMBL" id="KJJ84806.1"/>
    </source>
</evidence>
<sequence>MKNGEGTGLAQGSELLNLKIFDNETKETTSSLVRAALISAFEMGARIALMPFSLFPVSTELNEVIEDVVNKGMLLITSAGNEGSPVIKGSLAANDNVITAGASDQNGIPNVWSNYGSSVDFYVPSNLNVSENKKYENGTSYSAAFLAGVIADLLSKDGDIISKDDVMSRLAFACGLGAADLNNGITVNTAIEETLKVAEAVTDNIQDRVPLGADINEILSREETLNKSYAEFTGYNIVAEKDKNLK</sequence>
<reference evidence="7 8" key="1">
    <citation type="submission" date="2015-02" db="EMBL/GenBank/DDBJ databases">
        <title>Single-cell genomics of uncultivated deep-branching MTB reveals a conserved set of magnetosome genes.</title>
        <authorList>
            <person name="Kolinko S."/>
            <person name="Richter M."/>
            <person name="Glockner F.O."/>
            <person name="Brachmann A."/>
            <person name="Schuler D."/>
        </authorList>
    </citation>
    <scope>NUCLEOTIDE SEQUENCE [LARGE SCALE GENOMIC DNA]</scope>
    <source>
        <strain evidence="7">SKK-01</strain>
    </source>
</reference>
<dbReference type="Proteomes" id="UP000033428">
    <property type="component" value="Unassembled WGS sequence"/>
</dbReference>
<evidence type="ECO:0000256" key="4">
    <source>
        <dbReference type="ARBA" id="ARBA00022825"/>
    </source>
</evidence>
<feature type="domain" description="Peptidase S8/S53" evidence="6">
    <location>
        <begin position="6"/>
        <end position="164"/>
    </location>
</feature>
<dbReference type="EMBL" id="JYNY01000260">
    <property type="protein sequence ID" value="KJJ84806.1"/>
    <property type="molecule type" value="Genomic_DNA"/>
</dbReference>
<evidence type="ECO:0000256" key="5">
    <source>
        <dbReference type="PROSITE-ProRule" id="PRU01240"/>
    </source>
</evidence>
<keyword evidence="2" id="KW-0645">Protease</keyword>
<dbReference type="PROSITE" id="PS51892">
    <property type="entry name" value="SUBTILASE"/>
    <property type="match status" value="1"/>
</dbReference>
<keyword evidence="4" id="KW-0720">Serine protease</keyword>
<name>A0A0F0CTE9_9BACT</name>
<dbReference type="InterPro" id="IPR000209">
    <property type="entry name" value="Peptidase_S8/S53_dom"/>
</dbReference>
<evidence type="ECO:0000259" key="6">
    <source>
        <dbReference type="Pfam" id="PF00082"/>
    </source>
</evidence>
<dbReference type="CDD" id="cd00306">
    <property type="entry name" value="Peptidases_S8_S53"/>
    <property type="match status" value="1"/>
</dbReference>
<evidence type="ECO:0000256" key="2">
    <source>
        <dbReference type="ARBA" id="ARBA00022670"/>
    </source>
</evidence>
<dbReference type="Gene3D" id="3.40.50.200">
    <property type="entry name" value="Peptidase S8/S53 domain"/>
    <property type="match status" value="1"/>
</dbReference>
<dbReference type="PANTHER" id="PTHR43806">
    <property type="entry name" value="PEPTIDASE S8"/>
    <property type="match status" value="1"/>
</dbReference>
<keyword evidence="3" id="KW-0378">Hydrolase</keyword>
<comment type="caution">
    <text evidence="7">The sequence shown here is derived from an EMBL/GenBank/DDBJ whole genome shotgun (WGS) entry which is preliminary data.</text>
</comment>
<keyword evidence="8" id="KW-1185">Reference proteome</keyword>
<dbReference type="GO" id="GO:0004252">
    <property type="term" value="F:serine-type endopeptidase activity"/>
    <property type="evidence" value="ECO:0007669"/>
    <property type="project" value="InterPro"/>
</dbReference>
<protein>
    <submittedName>
        <fullName evidence="7">Peptidase S8/S53 subtilisin kexin sedolisin</fullName>
    </submittedName>
</protein>
<organism evidence="7 8">
    <name type="scientific">Candidatus Omnitrophus magneticus</name>
    <dbReference type="NCBI Taxonomy" id="1609969"/>
    <lineage>
        <taxon>Bacteria</taxon>
        <taxon>Pseudomonadati</taxon>
        <taxon>Candidatus Omnitrophota</taxon>
        <taxon>Candidatus Omnitrophus</taxon>
    </lineage>
</organism>
<proteinExistence type="inferred from homology"/>
<dbReference type="SUPFAM" id="SSF52743">
    <property type="entry name" value="Subtilisin-like"/>
    <property type="match status" value="1"/>
</dbReference>
<gene>
    <name evidence="7" type="ORF">OMAG_001326</name>
</gene>
<dbReference type="GO" id="GO:0006508">
    <property type="term" value="P:proteolysis"/>
    <property type="evidence" value="ECO:0007669"/>
    <property type="project" value="UniProtKB-KW"/>
</dbReference>
<comment type="similarity">
    <text evidence="1 5">Belongs to the peptidase S8 family.</text>
</comment>
<evidence type="ECO:0000256" key="1">
    <source>
        <dbReference type="ARBA" id="ARBA00011073"/>
    </source>
</evidence>
<dbReference type="InterPro" id="IPR050131">
    <property type="entry name" value="Peptidase_S8_subtilisin-like"/>
</dbReference>